<organism evidence="1 2">
    <name type="scientific">Massilia frigida</name>
    <dbReference type="NCBI Taxonomy" id="2609281"/>
    <lineage>
        <taxon>Bacteria</taxon>
        <taxon>Pseudomonadati</taxon>
        <taxon>Pseudomonadota</taxon>
        <taxon>Betaproteobacteria</taxon>
        <taxon>Burkholderiales</taxon>
        <taxon>Oxalobacteraceae</taxon>
        <taxon>Telluria group</taxon>
        <taxon>Massilia</taxon>
    </lineage>
</organism>
<dbReference type="EMBL" id="WHJG01000012">
    <property type="protein sequence ID" value="NHZ80382.1"/>
    <property type="molecule type" value="Genomic_DNA"/>
</dbReference>
<reference evidence="1 2" key="1">
    <citation type="submission" date="2019-10" db="EMBL/GenBank/DDBJ databases">
        <title>Taxonomy of Antarctic Massilia spp.: description of Massilia rubra sp. nov., Massilia aquatica sp. nov., Massilia mucilaginosa sp. nov., Massilia frigida sp. nov. isolated from streams, lakes and regoliths.</title>
        <authorList>
            <person name="Holochova P."/>
            <person name="Sedlacek I."/>
            <person name="Kralova S."/>
            <person name="Maslanova I."/>
            <person name="Busse H.-J."/>
            <person name="Stankova E."/>
            <person name="Vrbovska V."/>
            <person name="Kovarovic V."/>
            <person name="Bartak M."/>
            <person name="Svec P."/>
            <person name="Pantucek R."/>
        </authorList>
    </citation>
    <scope>NUCLEOTIDE SEQUENCE [LARGE SCALE GENOMIC DNA]</scope>
    <source>
        <strain evidence="1 2">CCM 8695</strain>
    </source>
</reference>
<evidence type="ECO:0000313" key="2">
    <source>
        <dbReference type="Proteomes" id="UP000621455"/>
    </source>
</evidence>
<dbReference type="RefSeq" id="WP_167087396.1">
    <property type="nucleotide sequence ID" value="NZ_WHJG01000012.1"/>
</dbReference>
<gene>
    <name evidence="1" type="ORF">F2P44_14025</name>
</gene>
<proteinExistence type="predicted"/>
<protein>
    <submittedName>
        <fullName evidence="1">Uncharacterized protein</fullName>
    </submittedName>
</protein>
<comment type="caution">
    <text evidence="1">The sequence shown here is derived from an EMBL/GenBank/DDBJ whole genome shotgun (WGS) entry which is preliminary data.</text>
</comment>
<accession>A0ABX0N5P4</accession>
<dbReference type="Proteomes" id="UP000621455">
    <property type="component" value="Unassembled WGS sequence"/>
</dbReference>
<name>A0ABX0N5P4_9BURK</name>
<evidence type="ECO:0000313" key="1">
    <source>
        <dbReference type="EMBL" id="NHZ80382.1"/>
    </source>
</evidence>
<keyword evidence="2" id="KW-1185">Reference proteome</keyword>
<sequence length="207" mass="22249">MKKPTSMLLEANFDINQIGETLEWKFSRKDGDGNPVTGRYAGAIYFTMGELVRIKVRAGGYEQIESFKVLDCSLITRPQIVCIAPGQLAVYASASPFDGVAGACVAIAPDQFGPGHAHASEEEGRKYHTISRKWDNFLTVGKDTGRWEVSFVLTVEITRCSGKQETRVFAFDPEGVVGAGVTPPDMAEGGDGIACMPEGEVIGSLPA</sequence>